<evidence type="ECO:0000313" key="5">
    <source>
        <dbReference type="Proteomes" id="UP001055439"/>
    </source>
</evidence>
<evidence type="ECO:0000259" key="3">
    <source>
        <dbReference type="PROSITE" id="PS52045"/>
    </source>
</evidence>
<gene>
    <name evidence="4" type="ORF">MUK42_32244</name>
</gene>
<dbReference type="PROSITE" id="PS52045">
    <property type="entry name" value="NEPROSIN_PEP_CD"/>
    <property type="match status" value="2"/>
</dbReference>
<organism evidence="4 5">
    <name type="scientific">Musa troglodytarum</name>
    <name type="common">fe'i banana</name>
    <dbReference type="NCBI Taxonomy" id="320322"/>
    <lineage>
        <taxon>Eukaryota</taxon>
        <taxon>Viridiplantae</taxon>
        <taxon>Streptophyta</taxon>
        <taxon>Embryophyta</taxon>
        <taxon>Tracheophyta</taxon>
        <taxon>Spermatophyta</taxon>
        <taxon>Magnoliopsida</taxon>
        <taxon>Liliopsida</taxon>
        <taxon>Zingiberales</taxon>
        <taxon>Musaceae</taxon>
        <taxon>Musa</taxon>
    </lineage>
</organism>
<dbReference type="Pfam" id="PF14365">
    <property type="entry name" value="Neprosin_AP"/>
    <property type="match status" value="2"/>
</dbReference>
<dbReference type="InterPro" id="IPR004314">
    <property type="entry name" value="Neprosin"/>
</dbReference>
<name>A0A9E7FKV8_9LILI</name>
<feature type="compositionally biased region" description="Polar residues" evidence="1">
    <location>
        <begin position="38"/>
        <end position="51"/>
    </location>
</feature>
<dbReference type="PANTHER" id="PTHR31589">
    <property type="entry name" value="PROTEIN, PUTATIVE (DUF239)-RELATED-RELATED"/>
    <property type="match status" value="1"/>
</dbReference>
<evidence type="ECO:0000256" key="2">
    <source>
        <dbReference type="SAM" id="SignalP"/>
    </source>
</evidence>
<feature type="domain" description="Neprosin PEP catalytic" evidence="3">
    <location>
        <begin position="593"/>
        <end position="845"/>
    </location>
</feature>
<keyword evidence="5" id="KW-1185">Reference proteome</keyword>
<protein>
    <submittedName>
        <fullName evidence="4">Carboxyl-terminal</fullName>
    </submittedName>
</protein>
<feature type="region of interest" description="Disordered" evidence="1">
    <location>
        <begin position="33"/>
        <end position="52"/>
    </location>
</feature>
<feature type="domain" description="Neprosin PEP catalytic" evidence="3">
    <location>
        <begin position="171"/>
        <end position="420"/>
    </location>
</feature>
<feature type="compositionally biased region" description="Polar residues" evidence="1">
    <location>
        <begin position="494"/>
        <end position="507"/>
    </location>
</feature>
<feature type="region of interest" description="Disordered" evidence="1">
    <location>
        <begin position="489"/>
        <end position="508"/>
    </location>
</feature>
<keyword evidence="2" id="KW-0732">Signal</keyword>
<sequence length="845" mass="92573">MASNGCRPSLSIHAIVSLVLLLLAAAATSLPAAAADNPKQSNKPSLKTVQSPDGDIIDCVPSHLQPAFDHPKLKGLKPLVTDAHIQARNIVITCMHLRVSSTLPASQTFTQEPPVRPEGRKAKSMAGGITQLWRASGETCPQGTVPIRRTTEEEALRVRKHERKLVEGAGESPFSNHEYATGTVEDENLYYGAEATYNVWAPAVANKGEFSLSQFWLTSGTYATNLNTIEAGWQVLYGQSYPRFFIYWTADAYKSTGCYNLQCSGFVQTDANIVLGGSITPTSTYDGKQIEVEILVWKDKKDGNWWLEWDFTVVGYWPSSLFTHLADNATSVQFGGEIVNKHISGVHSATQMGSGHFPEEGYRRAAYTRNLQVVDATNTLVPVHSLILTAGRPNYYNITKGVNKGHVKHNLGVDLAEECKRDLHLAEVVVQIEIGIDIVQIEMVNLPRKTSNPRAAMASNGCRPSLPIHAVVSLVLLLLAAAATCLPASAANSPKQSNKPSLKTVQSPDGDIIDCVPSHLQPAFDHPKLKGLKPLEPPERPEGRKAKSMAGGTTQLWRASGETCPRGTVPIRRTMEEEALRVRKHERKLVEGAANNPFPNHEYAYGTVKGDWYYGVKATFNVWAPAVASSNEFSLSQFWLSSGSYPSSLNTIEVGWQVLYGQSYPRFFIYWTADAYKSTGCYNLNCSGFVQTDANIVLGGSISPTSTYNGEQIEVEILVWKDKKGGNWWLKWDSTVVGYWPSSLFSHLADNATLVQFGGEIVNNRTSGVHTATQMGSGYFPEEGYGRAAYTRNLQVVDATNTLVPVQSLSLTAERPNCYNITKGVNSDWGMHFFFGGPGRSDVCP</sequence>
<dbReference type="Gene3D" id="3.90.1320.10">
    <property type="entry name" value="Outer-capsid protein sigma 3, large lobe"/>
    <property type="match status" value="2"/>
</dbReference>
<feature type="compositionally biased region" description="Basic and acidic residues" evidence="1">
    <location>
        <begin position="536"/>
        <end position="545"/>
    </location>
</feature>
<feature type="signal peptide" evidence="2">
    <location>
        <begin position="1"/>
        <end position="34"/>
    </location>
</feature>
<evidence type="ECO:0000256" key="1">
    <source>
        <dbReference type="SAM" id="MobiDB-lite"/>
    </source>
</evidence>
<dbReference type="InterPro" id="IPR025521">
    <property type="entry name" value="Neprosin_propep"/>
</dbReference>
<dbReference type="OrthoDB" id="1618053at2759"/>
<evidence type="ECO:0000313" key="4">
    <source>
        <dbReference type="EMBL" id="URD95763.1"/>
    </source>
</evidence>
<accession>A0A9E7FKV8</accession>
<proteinExistence type="predicted"/>
<dbReference type="Proteomes" id="UP001055439">
    <property type="component" value="Chromosome 4"/>
</dbReference>
<feature type="chain" id="PRO_5038650759" evidence="2">
    <location>
        <begin position="35"/>
        <end position="845"/>
    </location>
</feature>
<dbReference type="AlphaFoldDB" id="A0A9E7FKV8"/>
<feature type="region of interest" description="Disordered" evidence="1">
    <location>
        <begin position="522"/>
        <end position="553"/>
    </location>
</feature>
<dbReference type="EMBL" id="CP097506">
    <property type="protein sequence ID" value="URD95763.1"/>
    <property type="molecule type" value="Genomic_DNA"/>
</dbReference>
<dbReference type="InterPro" id="IPR053168">
    <property type="entry name" value="Glutamic_endopeptidase"/>
</dbReference>
<reference evidence="4" key="1">
    <citation type="submission" date="2022-05" db="EMBL/GenBank/DDBJ databases">
        <title>The Musa troglodytarum L. genome provides insights into the mechanism of non-climacteric behaviour and enrichment of carotenoids.</title>
        <authorList>
            <person name="Wang J."/>
        </authorList>
    </citation>
    <scope>NUCLEOTIDE SEQUENCE</scope>
    <source>
        <tissue evidence="4">Leaf</tissue>
    </source>
</reference>
<dbReference type="PANTHER" id="PTHR31589:SF254">
    <property type="entry name" value="OS01G0547133 PROTEIN"/>
    <property type="match status" value="1"/>
</dbReference>
<dbReference type="Pfam" id="PF03080">
    <property type="entry name" value="Neprosin"/>
    <property type="match status" value="2"/>
</dbReference>